<evidence type="ECO:0000313" key="2">
    <source>
        <dbReference type="EMBL" id="GIY94746.1"/>
    </source>
</evidence>
<keyword evidence="1" id="KW-0732">Signal</keyword>
<evidence type="ECO:0000256" key="1">
    <source>
        <dbReference type="SAM" id="SignalP"/>
    </source>
</evidence>
<organism evidence="2 3">
    <name type="scientific">Caerostris extrusa</name>
    <name type="common">Bark spider</name>
    <name type="synonym">Caerostris bankana</name>
    <dbReference type="NCBI Taxonomy" id="172846"/>
    <lineage>
        <taxon>Eukaryota</taxon>
        <taxon>Metazoa</taxon>
        <taxon>Ecdysozoa</taxon>
        <taxon>Arthropoda</taxon>
        <taxon>Chelicerata</taxon>
        <taxon>Arachnida</taxon>
        <taxon>Araneae</taxon>
        <taxon>Araneomorphae</taxon>
        <taxon>Entelegynae</taxon>
        <taxon>Araneoidea</taxon>
        <taxon>Araneidae</taxon>
        <taxon>Caerostris</taxon>
    </lineage>
</organism>
<proteinExistence type="predicted"/>
<dbReference type="EMBL" id="BPLR01000422">
    <property type="protein sequence ID" value="GIY94746.1"/>
    <property type="molecule type" value="Genomic_DNA"/>
</dbReference>
<keyword evidence="3" id="KW-1185">Reference proteome</keyword>
<comment type="caution">
    <text evidence="2">The sequence shown here is derived from an EMBL/GenBank/DDBJ whole genome shotgun (WGS) entry which is preliminary data.</text>
</comment>
<reference evidence="2 3" key="1">
    <citation type="submission" date="2021-06" db="EMBL/GenBank/DDBJ databases">
        <title>Caerostris extrusa draft genome.</title>
        <authorList>
            <person name="Kono N."/>
            <person name="Arakawa K."/>
        </authorList>
    </citation>
    <scope>NUCLEOTIDE SEQUENCE [LARGE SCALE GENOMIC DNA]</scope>
</reference>
<dbReference type="AlphaFoldDB" id="A0AAV4XHU2"/>
<feature type="chain" id="PRO_5043585125" evidence="1">
    <location>
        <begin position="16"/>
        <end position="158"/>
    </location>
</feature>
<feature type="signal peptide" evidence="1">
    <location>
        <begin position="1"/>
        <end position="15"/>
    </location>
</feature>
<accession>A0AAV4XHU2</accession>
<dbReference type="Proteomes" id="UP001054945">
    <property type="component" value="Unassembled WGS sequence"/>
</dbReference>
<name>A0AAV4XHU2_CAEEX</name>
<gene>
    <name evidence="2" type="ORF">CEXT_27921</name>
</gene>
<protein>
    <submittedName>
        <fullName evidence="2">Uncharacterized protein</fullName>
    </submittedName>
</protein>
<sequence length="158" mass="18246">MIAILLRWLTVAVTRKRVDVFVEDLQGQLSDICIEEMNEIHNCRFWTLCCSLQRLSNGAEYNEKAIKYIEMSTCDSFNAYEVYNTRCGYSSDVCLIIPRRNESVESTLQSSSVKLLYRFGLLFCPSRYPCFESNNDSTNLRSFETVCMKGQSVRPQSL</sequence>
<evidence type="ECO:0000313" key="3">
    <source>
        <dbReference type="Proteomes" id="UP001054945"/>
    </source>
</evidence>